<dbReference type="Pfam" id="PF09411">
    <property type="entry name" value="PagL"/>
    <property type="match status" value="1"/>
</dbReference>
<evidence type="ECO:0000313" key="3">
    <source>
        <dbReference type="Proteomes" id="UP000235916"/>
    </source>
</evidence>
<name>A0A2N8L3A9_9BURK</name>
<reference evidence="2 3" key="1">
    <citation type="submission" date="2018-01" db="EMBL/GenBank/DDBJ databases">
        <title>Draft genome sequence of Paucibacter aquatile CR182 isolated from freshwater of the Nakdong River.</title>
        <authorList>
            <person name="Choi A."/>
            <person name="Chung E.J."/>
        </authorList>
    </citation>
    <scope>NUCLEOTIDE SEQUENCE [LARGE SCALE GENOMIC DNA]</scope>
    <source>
        <strain evidence="2 3">CR182</strain>
    </source>
</reference>
<evidence type="ECO:0000313" key="2">
    <source>
        <dbReference type="EMBL" id="PND40186.1"/>
    </source>
</evidence>
<dbReference type="InterPro" id="IPR018550">
    <property type="entry name" value="Lipid-A_deacylase-rel"/>
</dbReference>
<evidence type="ECO:0008006" key="4">
    <source>
        <dbReference type="Google" id="ProtNLM"/>
    </source>
</evidence>
<dbReference type="Gene3D" id="2.40.160.20">
    <property type="match status" value="1"/>
</dbReference>
<comment type="caution">
    <text evidence="2">The sequence shown here is derived from an EMBL/GenBank/DDBJ whole genome shotgun (WGS) entry which is preliminary data.</text>
</comment>
<dbReference type="RefSeq" id="WP_102766320.1">
    <property type="nucleotide sequence ID" value="NZ_POSP01000001.1"/>
</dbReference>
<dbReference type="OrthoDB" id="5297282at2"/>
<accession>A0A2N8L3A9</accession>
<gene>
    <name evidence="2" type="ORF">C1O66_02040</name>
</gene>
<dbReference type="AlphaFoldDB" id="A0A2N8L3A9"/>
<dbReference type="EMBL" id="POSP01000001">
    <property type="protein sequence ID" value="PND40186.1"/>
    <property type="molecule type" value="Genomic_DNA"/>
</dbReference>
<dbReference type="Proteomes" id="UP000235916">
    <property type="component" value="Unassembled WGS sequence"/>
</dbReference>
<feature type="signal peptide" evidence="1">
    <location>
        <begin position="1"/>
        <end position="25"/>
    </location>
</feature>
<evidence type="ECO:0000256" key="1">
    <source>
        <dbReference type="SAM" id="SignalP"/>
    </source>
</evidence>
<protein>
    <recommendedName>
        <fullName evidence="4">Acyloxyacyl hydrolase</fullName>
    </recommendedName>
</protein>
<sequence length="220" mass="23730">MTRVSKGLAASVALLLCSAHGWVQAEERAALKSMAVGGSLMSWAWLAWQGAPIDSALCAKQGPSGLRFEAAKDRELRAASLGWRLGECTAWRASSSALSLQLAPRLQLGAWQAERGAAEPRRLLDAAFIPALRWELGSPAAGLRLDLELGIGAGLISHSRIGARQKSTNFQFFDVMGLGLRSADARWRLSLDYRHVSNADIRKPNQAVDFIGLSVEVPMP</sequence>
<keyword evidence="3" id="KW-1185">Reference proteome</keyword>
<proteinExistence type="predicted"/>
<organism evidence="2 3">
    <name type="scientific">Kinneretia aquatilis</name>
    <dbReference type="NCBI Taxonomy" id="2070761"/>
    <lineage>
        <taxon>Bacteria</taxon>
        <taxon>Pseudomonadati</taxon>
        <taxon>Pseudomonadota</taxon>
        <taxon>Betaproteobacteria</taxon>
        <taxon>Burkholderiales</taxon>
        <taxon>Sphaerotilaceae</taxon>
        <taxon>Roseateles</taxon>
    </lineage>
</organism>
<keyword evidence="1" id="KW-0732">Signal</keyword>
<feature type="chain" id="PRO_5014718138" description="Acyloxyacyl hydrolase" evidence="1">
    <location>
        <begin position="26"/>
        <end position="220"/>
    </location>
</feature>